<gene>
    <name evidence="2" type="ORF">GXW71_02215</name>
</gene>
<dbReference type="EMBL" id="JAAGBB010000002">
    <property type="protein sequence ID" value="MBR0663161.1"/>
    <property type="molecule type" value="Genomic_DNA"/>
</dbReference>
<keyword evidence="1 2" id="KW-0808">Transferase</keyword>
<sequence>MRPLEGMRVVAVEQYGAGPYGTMFLADLGAEVIKIENAETGGDPARHVGPHMLGAADSQYFQAWNLSKRSVALDIKSPDGRRQFQALVQGADAVVNNLRGSLPAKLGIDYAGLQAVNPAVVCLHISAYGRDNERASWPGYDYLMQAEVGLMSLTGEPDGPPSRVGASMIDTMTGMTGIIGLLSAVLRARQTGIGCDVDTCLFDVAMHQLSYSAMWYLNEGDASRRLARSSHLSLVPVQTFPTADGWIFVMCMTEKFWQLFCEGIGRPDLPEDPRFAGFTARRENQAALTAVLDAALRQAPTAHWLKILGGLLPVAPVNDLAEALDSDFVRAKGMVQSISHPAKSAMKVLANPLKIDGVRPGQSACASLGADNAALLGRQVPA</sequence>
<dbReference type="Gene3D" id="3.30.1540.10">
    <property type="entry name" value="formyl-coa transferase, domain 3"/>
    <property type="match status" value="1"/>
</dbReference>
<evidence type="ECO:0000313" key="3">
    <source>
        <dbReference type="Proteomes" id="UP001196870"/>
    </source>
</evidence>
<organism evidence="2 3">
    <name type="scientific">Plastoroseomonas hellenica</name>
    <dbReference type="NCBI Taxonomy" id="2687306"/>
    <lineage>
        <taxon>Bacteria</taxon>
        <taxon>Pseudomonadati</taxon>
        <taxon>Pseudomonadota</taxon>
        <taxon>Alphaproteobacteria</taxon>
        <taxon>Acetobacterales</taxon>
        <taxon>Acetobacteraceae</taxon>
        <taxon>Plastoroseomonas</taxon>
    </lineage>
</organism>
<dbReference type="Proteomes" id="UP001196870">
    <property type="component" value="Unassembled WGS sequence"/>
</dbReference>
<name>A0ABS5ES92_9PROT</name>
<dbReference type="RefSeq" id="WP_211850755.1">
    <property type="nucleotide sequence ID" value="NZ_JAAGBB010000002.1"/>
</dbReference>
<dbReference type="InterPro" id="IPR044855">
    <property type="entry name" value="CoA-Trfase_III_dom3_sf"/>
</dbReference>
<dbReference type="GO" id="GO:0016740">
    <property type="term" value="F:transferase activity"/>
    <property type="evidence" value="ECO:0007669"/>
    <property type="project" value="UniProtKB-KW"/>
</dbReference>
<dbReference type="Pfam" id="PF02515">
    <property type="entry name" value="CoA_transf_3"/>
    <property type="match status" value="1"/>
</dbReference>
<accession>A0ABS5ES92</accession>
<comment type="caution">
    <text evidence="2">The sequence shown here is derived from an EMBL/GenBank/DDBJ whole genome shotgun (WGS) entry which is preliminary data.</text>
</comment>
<dbReference type="InterPro" id="IPR023606">
    <property type="entry name" value="CoA-Trfase_III_dom_1_sf"/>
</dbReference>
<protein>
    <submittedName>
        <fullName evidence="2">CoA transferase</fullName>
    </submittedName>
</protein>
<dbReference type="InterPro" id="IPR050483">
    <property type="entry name" value="CoA-transferase_III_domain"/>
</dbReference>
<keyword evidence="3" id="KW-1185">Reference proteome</keyword>
<dbReference type="PANTHER" id="PTHR48207:SF3">
    <property type="entry name" value="SUCCINATE--HYDROXYMETHYLGLUTARATE COA-TRANSFERASE"/>
    <property type="match status" value="1"/>
</dbReference>
<evidence type="ECO:0000256" key="1">
    <source>
        <dbReference type="ARBA" id="ARBA00022679"/>
    </source>
</evidence>
<dbReference type="PANTHER" id="PTHR48207">
    <property type="entry name" value="SUCCINATE--HYDROXYMETHYLGLUTARATE COA-TRANSFERASE"/>
    <property type="match status" value="1"/>
</dbReference>
<reference evidence="3" key="1">
    <citation type="journal article" date="2021" name="Syst. Appl. Microbiol.">
        <title>Roseomonas hellenica sp. nov., isolated from roots of wild-growing Alkanna tinctoria.</title>
        <authorList>
            <person name="Rat A."/>
            <person name="Naranjo H.D."/>
            <person name="Lebbe L."/>
            <person name="Cnockaert M."/>
            <person name="Krigas N."/>
            <person name="Grigoriadou K."/>
            <person name="Maloupa E."/>
            <person name="Willems A."/>
        </authorList>
    </citation>
    <scope>NUCLEOTIDE SEQUENCE [LARGE SCALE GENOMIC DNA]</scope>
    <source>
        <strain evidence="3">LMG 31523</strain>
    </source>
</reference>
<proteinExistence type="predicted"/>
<dbReference type="Gene3D" id="3.40.50.10540">
    <property type="entry name" value="Crotonobetainyl-coa:carnitine coa-transferase, domain 1"/>
    <property type="match status" value="1"/>
</dbReference>
<dbReference type="InterPro" id="IPR003673">
    <property type="entry name" value="CoA-Trfase_fam_III"/>
</dbReference>
<dbReference type="SUPFAM" id="SSF89796">
    <property type="entry name" value="CoA-transferase family III (CaiB/BaiF)"/>
    <property type="match status" value="1"/>
</dbReference>
<evidence type="ECO:0000313" key="2">
    <source>
        <dbReference type="EMBL" id="MBR0663161.1"/>
    </source>
</evidence>